<protein>
    <recommendedName>
        <fullName evidence="4">WW domain-containing protein</fullName>
    </recommendedName>
</protein>
<feature type="region of interest" description="Disordered" evidence="1">
    <location>
        <begin position="149"/>
        <end position="181"/>
    </location>
</feature>
<keyword evidence="2" id="KW-0472">Membrane</keyword>
<keyword evidence="6" id="KW-1185">Reference proteome</keyword>
<feature type="chain" id="PRO_5041977863" description="WW domain-containing protein" evidence="3">
    <location>
        <begin position="24"/>
        <end position="181"/>
    </location>
</feature>
<organism evidence="5 6">
    <name type="scientific">Astrephomene gubernaculifera</name>
    <dbReference type="NCBI Taxonomy" id="47775"/>
    <lineage>
        <taxon>Eukaryota</taxon>
        <taxon>Viridiplantae</taxon>
        <taxon>Chlorophyta</taxon>
        <taxon>core chlorophytes</taxon>
        <taxon>Chlorophyceae</taxon>
        <taxon>CS clade</taxon>
        <taxon>Chlamydomonadales</taxon>
        <taxon>Astrephomenaceae</taxon>
        <taxon>Astrephomene</taxon>
    </lineage>
</organism>
<reference evidence="5 6" key="1">
    <citation type="journal article" date="2021" name="Sci. Rep.">
        <title>Genome sequencing of the multicellular alga Astrephomene provides insights into convergent evolution of germ-soma differentiation.</title>
        <authorList>
            <person name="Yamashita S."/>
            <person name="Yamamoto K."/>
            <person name="Matsuzaki R."/>
            <person name="Suzuki S."/>
            <person name="Yamaguchi H."/>
            <person name="Hirooka S."/>
            <person name="Minakuchi Y."/>
            <person name="Miyagishima S."/>
            <person name="Kawachi M."/>
            <person name="Toyoda A."/>
            <person name="Nozaki H."/>
        </authorList>
    </citation>
    <scope>NUCLEOTIDE SEQUENCE [LARGE SCALE GENOMIC DNA]</scope>
    <source>
        <strain evidence="5 6">NIES-4017</strain>
    </source>
</reference>
<proteinExistence type="predicted"/>
<evidence type="ECO:0000259" key="4">
    <source>
        <dbReference type="PROSITE" id="PS50020"/>
    </source>
</evidence>
<feature type="transmembrane region" description="Helical" evidence="2">
    <location>
        <begin position="111"/>
        <end position="134"/>
    </location>
</feature>
<gene>
    <name evidence="5" type="ORF">Agub_g3960</name>
</gene>
<comment type="caution">
    <text evidence="5">The sequence shown here is derived from an EMBL/GenBank/DDBJ whole genome shotgun (WGS) entry which is preliminary data.</text>
</comment>
<sequence length="181" mass="20159">MVSQKIVLLAVAALLCLSSGCFAQQIYRRYVDVPGIEKDSDGQHYIQVNSGDTQTKYYVARDKESKQLYFINEETSQPQWHDPRGPALSETREVLDTPETAYVPPPNNSSVTVAIVAILPILLLAGGVAARVAYLQIHYPELLWPTKERRDRRKASGGKFKPQKQRGKMNQDGKGGRSANS</sequence>
<evidence type="ECO:0000256" key="2">
    <source>
        <dbReference type="SAM" id="Phobius"/>
    </source>
</evidence>
<feature type="compositionally biased region" description="Basic residues" evidence="1">
    <location>
        <begin position="150"/>
        <end position="167"/>
    </location>
</feature>
<feature type="signal peptide" evidence="3">
    <location>
        <begin position="1"/>
        <end position="23"/>
    </location>
</feature>
<name>A0AAD3DLH7_9CHLO</name>
<evidence type="ECO:0000313" key="6">
    <source>
        <dbReference type="Proteomes" id="UP001054857"/>
    </source>
</evidence>
<keyword evidence="2" id="KW-0812">Transmembrane</keyword>
<keyword evidence="3" id="KW-0732">Signal</keyword>
<dbReference type="PROSITE" id="PS51257">
    <property type="entry name" value="PROKAR_LIPOPROTEIN"/>
    <property type="match status" value="1"/>
</dbReference>
<dbReference type="Proteomes" id="UP001054857">
    <property type="component" value="Unassembled WGS sequence"/>
</dbReference>
<feature type="domain" description="WW" evidence="4">
    <location>
        <begin position="51"/>
        <end position="85"/>
    </location>
</feature>
<keyword evidence="2" id="KW-1133">Transmembrane helix</keyword>
<dbReference type="InterPro" id="IPR001202">
    <property type="entry name" value="WW_dom"/>
</dbReference>
<dbReference type="EMBL" id="BMAR01000004">
    <property type="protein sequence ID" value="GFR42962.1"/>
    <property type="molecule type" value="Genomic_DNA"/>
</dbReference>
<dbReference type="PROSITE" id="PS50020">
    <property type="entry name" value="WW_DOMAIN_2"/>
    <property type="match status" value="1"/>
</dbReference>
<dbReference type="AlphaFoldDB" id="A0AAD3DLH7"/>
<evidence type="ECO:0000256" key="1">
    <source>
        <dbReference type="SAM" id="MobiDB-lite"/>
    </source>
</evidence>
<accession>A0AAD3DLH7</accession>
<evidence type="ECO:0000256" key="3">
    <source>
        <dbReference type="SAM" id="SignalP"/>
    </source>
</evidence>
<evidence type="ECO:0000313" key="5">
    <source>
        <dbReference type="EMBL" id="GFR42962.1"/>
    </source>
</evidence>